<reference evidence="4 5" key="1">
    <citation type="submission" date="2016-08" db="EMBL/GenBank/DDBJ databases">
        <title>Draft genome of Amylibacter sp. strain 4G11.</title>
        <authorList>
            <person name="Wong S.-K."/>
            <person name="Hamasaki K."/>
            <person name="Yoshizawa S."/>
        </authorList>
    </citation>
    <scope>NUCLEOTIDE SEQUENCE [LARGE SCALE GENOMIC DNA]</scope>
    <source>
        <strain evidence="4 5">4G11</strain>
    </source>
</reference>
<dbReference type="GO" id="GO:0005737">
    <property type="term" value="C:cytoplasm"/>
    <property type="evidence" value="ECO:0007669"/>
    <property type="project" value="TreeGrafter"/>
</dbReference>
<dbReference type="AlphaFoldDB" id="A0A2G5K8U5"/>
<comment type="caution">
    <text evidence="4">The sequence shown here is derived from an EMBL/GenBank/DDBJ whole genome shotgun (WGS) entry which is preliminary data.</text>
</comment>
<dbReference type="Pfam" id="PF02581">
    <property type="entry name" value="TMP-TENI"/>
    <property type="match status" value="1"/>
</dbReference>
<evidence type="ECO:0000259" key="3">
    <source>
        <dbReference type="Pfam" id="PF02581"/>
    </source>
</evidence>
<dbReference type="InterPro" id="IPR013785">
    <property type="entry name" value="Aldolase_TIM"/>
</dbReference>
<comment type="pathway">
    <text evidence="1">Cofactor biosynthesis; thiamine diphosphate biosynthesis.</text>
</comment>
<evidence type="ECO:0000256" key="2">
    <source>
        <dbReference type="ARBA" id="ARBA00022977"/>
    </source>
</evidence>
<organism evidence="4 5">
    <name type="scientific">Paramylibacter kogurei</name>
    <dbReference type="NCBI Taxonomy" id="1889778"/>
    <lineage>
        <taxon>Bacteria</taxon>
        <taxon>Pseudomonadati</taxon>
        <taxon>Pseudomonadota</taxon>
        <taxon>Alphaproteobacteria</taxon>
        <taxon>Rhodobacterales</taxon>
        <taxon>Paracoccaceae</taxon>
        <taxon>Paramylibacter</taxon>
    </lineage>
</organism>
<accession>A0A2G5K8U5</accession>
<dbReference type="InterPro" id="IPR022998">
    <property type="entry name" value="ThiamineP_synth_TenI"/>
</dbReference>
<dbReference type="GO" id="GO:0009228">
    <property type="term" value="P:thiamine biosynthetic process"/>
    <property type="evidence" value="ECO:0007669"/>
    <property type="project" value="UniProtKB-KW"/>
</dbReference>
<gene>
    <name evidence="4" type="ORF">BFP76_13305</name>
</gene>
<dbReference type="Gene3D" id="3.20.20.70">
    <property type="entry name" value="Aldolase class I"/>
    <property type="match status" value="1"/>
</dbReference>
<dbReference type="PANTHER" id="PTHR20857:SF23">
    <property type="entry name" value="THIAMINE BIOSYNTHETIC BIFUNCTIONAL ENZYME"/>
    <property type="match status" value="1"/>
</dbReference>
<dbReference type="InterPro" id="IPR036206">
    <property type="entry name" value="ThiamineP_synth_sf"/>
</dbReference>
<feature type="domain" description="Thiamine phosphate synthase/TenI" evidence="3">
    <location>
        <begin position="9"/>
        <end position="176"/>
    </location>
</feature>
<name>A0A2G5K8U5_9RHOB</name>
<evidence type="ECO:0000256" key="1">
    <source>
        <dbReference type="ARBA" id="ARBA00004948"/>
    </source>
</evidence>
<dbReference type="OrthoDB" id="7159061at2"/>
<dbReference type="Proteomes" id="UP000231516">
    <property type="component" value="Unassembled WGS sequence"/>
</dbReference>
<dbReference type="RefSeq" id="WP_099591916.1">
    <property type="nucleotide sequence ID" value="NZ_MDGM01000007.1"/>
</dbReference>
<dbReference type="PANTHER" id="PTHR20857">
    <property type="entry name" value="THIAMINE-PHOSPHATE PYROPHOSPHORYLASE"/>
    <property type="match status" value="1"/>
</dbReference>
<dbReference type="EMBL" id="MDGM01000007">
    <property type="protein sequence ID" value="PIB25956.1"/>
    <property type="molecule type" value="Genomic_DNA"/>
</dbReference>
<evidence type="ECO:0000313" key="5">
    <source>
        <dbReference type="Proteomes" id="UP000231516"/>
    </source>
</evidence>
<proteinExistence type="predicted"/>
<protein>
    <submittedName>
        <fullName evidence="4">Thiamine phosphate synthase</fullName>
    </submittedName>
</protein>
<dbReference type="GO" id="GO:0004789">
    <property type="term" value="F:thiamine-phosphate diphosphorylase activity"/>
    <property type="evidence" value="ECO:0007669"/>
    <property type="project" value="TreeGrafter"/>
</dbReference>
<dbReference type="SUPFAM" id="SSF51391">
    <property type="entry name" value="Thiamin phosphate synthase"/>
    <property type="match status" value="1"/>
</dbReference>
<dbReference type="CDD" id="cd00564">
    <property type="entry name" value="TMP_TenI"/>
    <property type="match status" value="1"/>
</dbReference>
<sequence>MADQDTPQIYLITPPSVDLETYPKQLAGLLNEFDIACVRIALASNDESTISRTADAVRETCHKSEVACVIDTHHRLVTPLGLDGVHLSDGGRNLRDIRKDLGQDAIIGAHCGTSKHAGMTAGEIGADYVCFGPVGQSALGSGELAAFETFEWWSQMVEIPVVAEGSLDLDTVERLAPVVDWFAFGSEIWDAPDGAAAQLGAFIKRLG</sequence>
<keyword evidence="5" id="KW-1185">Reference proteome</keyword>
<evidence type="ECO:0000313" key="4">
    <source>
        <dbReference type="EMBL" id="PIB25956.1"/>
    </source>
</evidence>
<keyword evidence="2" id="KW-0784">Thiamine biosynthesis</keyword>